<comment type="caution">
    <text evidence="3">The sequence shown here is derived from an EMBL/GenBank/DDBJ whole genome shotgun (WGS) entry which is preliminary data.</text>
</comment>
<feature type="region of interest" description="Disordered" evidence="1">
    <location>
        <begin position="174"/>
        <end position="195"/>
    </location>
</feature>
<gene>
    <name evidence="3" type="ORF">C900_05922</name>
</gene>
<name>L8JMP2_9BACT</name>
<dbReference type="STRING" id="1237149.C900_05922"/>
<keyword evidence="4" id="KW-1185">Reference proteome</keyword>
<evidence type="ECO:0000256" key="1">
    <source>
        <dbReference type="SAM" id="MobiDB-lite"/>
    </source>
</evidence>
<keyword evidence="2" id="KW-0812">Transmembrane</keyword>
<dbReference type="AlphaFoldDB" id="L8JMP2"/>
<evidence type="ECO:0000313" key="4">
    <source>
        <dbReference type="Proteomes" id="UP000011135"/>
    </source>
</evidence>
<feature type="compositionally biased region" description="Basic and acidic residues" evidence="1">
    <location>
        <begin position="174"/>
        <end position="186"/>
    </location>
</feature>
<dbReference type="Proteomes" id="UP000011135">
    <property type="component" value="Unassembled WGS sequence"/>
</dbReference>
<accession>L8JMP2</accession>
<protein>
    <submittedName>
        <fullName evidence="3">Uncharacterized protein</fullName>
    </submittedName>
</protein>
<feature type="transmembrane region" description="Helical" evidence="2">
    <location>
        <begin position="40"/>
        <end position="57"/>
    </location>
</feature>
<keyword evidence="2" id="KW-1133">Transmembrane helix</keyword>
<sequence>MKILSERLKTLQVVPPEEGWSRISKSLESERRRRGGIKRGVVIILAFILCVWPKFLGREANLSLKIQKVIYANPGMEDLIQFDAKEGIRDKPFRTKDSNSIHSSEQVFVENYEITAHEYKIMVDASSAMILEGCIDTENEAVTPIMMKSKLRSDAVDKIDLKIAIDLNQDGRVDSEVNRSRDRNSDIQKGLETNEEDISLSEEIAEVPDHSSKRGYAFAPALLNSLKSVLEINNEIIFRRLYPVEIPVDTTVITTQENDDTWHLRFGFGPTFTYAIIRPSPDDDLLIVDQENKRKLYFDRVGYSVLVGISKKWGGYSVFGDLLYQQLKITPKFIYLQKDNMAADYASLQPTYEFQMYGAHIGVQKWLISNFSVSGYAGAVILLPEKDVKFKSGVEVGINVKLSDHLEIGSSMGIEGYLNRLGREEYVELQPFNFFGKVSIVVPFKL</sequence>
<organism evidence="3 4">
    <name type="scientific">Fulvivirga imtechensis AK7</name>
    <dbReference type="NCBI Taxonomy" id="1237149"/>
    <lineage>
        <taxon>Bacteria</taxon>
        <taxon>Pseudomonadati</taxon>
        <taxon>Bacteroidota</taxon>
        <taxon>Cytophagia</taxon>
        <taxon>Cytophagales</taxon>
        <taxon>Fulvivirgaceae</taxon>
        <taxon>Fulvivirga</taxon>
    </lineage>
</organism>
<evidence type="ECO:0000313" key="3">
    <source>
        <dbReference type="EMBL" id="ELR68739.1"/>
    </source>
</evidence>
<reference evidence="3 4" key="1">
    <citation type="submission" date="2012-12" db="EMBL/GenBank/DDBJ databases">
        <title>Genome assembly of Fulvivirga imtechensis AK7.</title>
        <authorList>
            <person name="Nupur N."/>
            <person name="Khatri I."/>
            <person name="Kumar R."/>
            <person name="Subramanian S."/>
            <person name="Pinnaka A."/>
        </authorList>
    </citation>
    <scope>NUCLEOTIDE SEQUENCE [LARGE SCALE GENOMIC DNA]</scope>
    <source>
        <strain evidence="3 4">AK7</strain>
    </source>
</reference>
<dbReference type="RefSeq" id="WP_009583006.1">
    <property type="nucleotide sequence ID" value="NZ_AMZN01000095.1"/>
</dbReference>
<dbReference type="EMBL" id="AMZN01000095">
    <property type="protein sequence ID" value="ELR68739.1"/>
    <property type="molecule type" value="Genomic_DNA"/>
</dbReference>
<keyword evidence="2" id="KW-0472">Membrane</keyword>
<evidence type="ECO:0000256" key="2">
    <source>
        <dbReference type="SAM" id="Phobius"/>
    </source>
</evidence>
<proteinExistence type="predicted"/>